<dbReference type="GO" id="GO:0003899">
    <property type="term" value="F:DNA-directed RNA polymerase activity"/>
    <property type="evidence" value="ECO:0007669"/>
    <property type="project" value="InterPro"/>
</dbReference>
<dbReference type="Pfam" id="PF13656">
    <property type="entry name" value="RNA_pol_L_2"/>
    <property type="match status" value="1"/>
</dbReference>
<dbReference type="FunFam" id="3.30.1360.10:FF:000006">
    <property type="entry name" value="DNA-directed RNA polymerases I and III subunit RPAC2"/>
    <property type="match status" value="1"/>
</dbReference>
<dbReference type="GO" id="GO:0003677">
    <property type="term" value="F:DNA binding"/>
    <property type="evidence" value="ECO:0007669"/>
    <property type="project" value="InterPro"/>
</dbReference>
<evidence type="ECO:0000256" key="4">
    <source>
        <dbReference type="ARBA" id="ARBA00023163"/>
    </source>
</evidence>
<dbReference type="InterPro" id="IPR008193">
    <property type="entry name" value="RNA_pol_Rpb11_13-16kDa_CS"/>
</dbReference>
<dbReference type="Proteomes" id="UP000193986">
    <property type="component" value="Unassembled WGS sequence"/>
</dbReference>
<dbReference type="GO" id="GO:0005736">
    <property type="term" value="C:RNA polymerase I complex"/>
    <property type="evidence" value="ECO:0007669"/>
    <property type="project" value="TreeGrafter"/>
</dbReference>
<dbReference type="InterPro" id="IPR033898">
    <property type="entry name" value="RNAP_AC19"/>
</dbReference>
<dbReference type="STRING" id="71784.A0A1Y2AU15"/>
<proteinExistence type="inferred from homology"/>
<dbReference type="CDD" id="cd07029">
    <property type="entry name" value="RNAP_I_III_AC19"/>
    <property type="match status" value="1"/>
</dbReference>
<dbReference type="AlphaFoldDB" id="A0A1Y2AU15"/>
<dbReference type="OrthoDB" id="510325at2759"/>
<evidence type="ECO:0000256" key="6">
    <source>
        <dbReference type="ARBA" id="ARBA00025751"/>
    </source>
</evidence>
<name>A0A1Y2AU15_9TREE</name>
<dbReference type="GO" id="GO:0005666">
    <property type="term" value="C:RNA polymerase III complex"/>
    <property type="evidence" value="ECO:0007669"/>
    <property type="project" value="TreeGrafter"/>
</dbReference>
<evidence type="ECO:0000256" key="1">
    <source>
        <dbReference type="ARBA" id="ARBA00004123"/>
    </source>
</evidence>
<evidence type="ECO:0000256" key="5">
    <source>
        <dbReference type="ARBA" id="ARBA00023242"/>
    </source>
</evidence>
<dbReference type="PROSITE" id="PS01154">
    <property type="entry name" value="RNA_POL_L_13KD"/>
    <property type="match status" value="1"/>
</dbReference>
<comment type="caution">
    <text evidence="8">The sequence shown here is derived from an EMBL/GenBank/DDBJ whole genome shotgun (WGS) entry which is preliminary data.</text>
</comment>
<organism evidence="8 9">
    <name type="scientific">Naematelia encephala</name>
    <dbReference type="NCBI Taxonomy" id="71784"/>
    <lineage>
        <taxon>Eukaryota</taxon>
        <taxon>Fungi</taxon>
        <taxon>Dikarya</taxon>
        <taxon>Basidiomycota</taxon>
        <taxon>Agaricomycotina</taxon>
        <taxon>Tremellomycetes</taxon>
        <taxon>Tremellales</taxon>
        <taxon>Naemateliaceae</taxon>
        <taxon>Naematelia</taxon>
    </lineage>
</organism>
<dbReference type="Gene3D" id="3.30.1360.10">
    <property type="entry name" value="RNA polymerase, RBP11-like subunit"/>
    <property type="match status" value="1"/>
</dbReference>
<accession>A0A1Y2AU15</accession>
<reference evidence="8 9" key="1">
    <citation type="submission" date="2016-07" db="EMBL/GenBank/DDBJ databases">
        <title>Pervasive Adenine N6-methylation of Active Genes in Fungi.</title>
        <authorList>
            <consortium name="DOE Joint Genome Institute"/>
            <person name="Mondo S.J."/>
            <person name="Dannebaum R.O."/>
            <person name="Kuo R.C."/>
            <person name="Labutti K."/>
            <person name="Haridas S."/>
            <person name="Kuo A."/>
            <person name="Salamov A."/>
            <person name="Ahrendt S.R."/>
            <person name="Lipzen A."/>
            <person name="Sullivan W."/>
            <person name="Andreopoulos W.B."/>
            <person name="Clum A."/>
            <person name="Lindquist E."/>
            <person name="Daum C."/>
            <person name="Ramamoorthy G.K."/>
            <person name="Gryganskyi A."/>
            <person name="Culley D."/>
            <person name="Magnuson J.K."/>
            <person name="James T.Y."/>
            <person name="O'Malley M.A."/>
            <person name="Stajich J.E."/>
            <person name="Spatafora J.W."/>
            <person name="Visel A."/>
            <person name="Grigoriev I.V."/>
        </authorList>
    </citation>
    <scope>NUCLEOTIDE SEQUENCE [LARGE SCALE GENOMIC DNA]</scope>
    <source>
        <strain evidence="8 9">68-887.2</strain>
    </source>
</reference>
<dbReference type="PANTHER" id="PTHR13946">
    <property type="entry name" value="DNA-DIRECTED RNA POLYMERASE I,II,III"/>
    <property type="match status" value="1"/>
</dbReference>
<comment type="subcellular location">
    <subcellularLocation>
        <location evidence="1">Nucleus</location>
    </subcellularLocation>
</comment>
<comment type="similarity">
    <text evidence="6">Belongs to the archaeal Rpo11/eukaryotic RPB11/RPC19 RNA polymerase subunit family.</text>
</comment>
<evidence type="ECO:0000259" key="7">
    <source>
        <dbReference type="Pfam" id="PF13656"/>
    </source>
</evidence>
<keyword evidence="4" id="KW-0804">Transcription</keyword>
<evidence type="ECO:0000313" key="8">
    <source>
        <dbReference type="EMBL" id="ORY25717.1"/>
    </source>
</evidence>
<dbReference type="InterPro" id="IPR022905">
    <property type="entry name" value="Rpo11-like"/>
</dbReference>
<dbReference type="GO" id="GO:0006383">
    <property type="term" value="P:transcription by RNA polymerase III"/>
    <property type="evidence" value="ECO:0007669"/>
    <property type="project" value="TreeGrafter"/>
</dbReference>
<dbReference type="InParanoid" id="A0A1Y2AU15"/>
<dbReference type="GO" id="GO:0006362">
    <property type="term" value="P:transcription elongation by RNA polymerase I"/>
    <property type="evidence" value="ECO:0007669"/>
    <property type="project" value="TreeGrafter"/>
</dbReference>
<dbReference type="SUPFAM" id="SSF55257">
    <property type="entry name" value="RBP11-like subunits of RNA polymerase"/>
    <property type="match status" value="1"/>
</dbReference>
<dbReference type="InterPro" id="IPR036603">
    <property type="entry name" value="RBP11-like"/>
</dbReference>
<evidence type="ECO:0000313" key="9">
    <source>
        <dbReference type="Proteomes" id="UP000193986"/>
    </source>
</evidence>
<dbReference type="EMBL" id="MCFC01000054">
    <property type="protein sequence ID" value="ORY25717.1"/>
    <property type="molecule type" value="Genomic_DNA"/>
</dbReference>
<keyword evidence="3 8" id="KW-0240">DNA-directed RNA polymerase</keyword>
<evidence type="ECO:0000256" key="3">
    <source>
        <dbReference type="ARBA" id="ARBA00022478"/>
    </source>
</evidence>
<gene>
    <name evidence="8" type="ORF">BCR39DRAFT_543065</name>
</gene>
<sequence>MSQSGKQENVNEDVSARLDNAGVLLQSVSTGMEQDKITILPGHEPDYSACTFCLWKEDHTLGNALRWIIMKDPDVEFCGYSAPHPSEPKIHLRVQMYDNLSAVDCLRKALANLRDLLTTVSGQYNSSLKSGEFIREDDVDVRATVEATLRQRGFGADQDGDVNMAA</sequence>
<dbReference type="GO" id="GO:0046983">
    <property type="term" value="F:protein dimerization activity"/>
    <property type="evidence" value="ECO:0007669"/>
    <property type="project" value="InterPro"/>
</dbReference>
<dbReference type="PANTHER" id="PTHR13946:SF28">
    <property type="entry name" value="DNA-DIRECTED RNA POLYMERASES I AND III SUBUNIT RPAC2"/>
    <property type="match status" value="1"/>
</dbReference>
<dbReference type="HAMAP" id="MF_00261">
    <property type="entry name" value="RNApol_arch_Rpo11"/>
    <property type="match status" value="1"/>
</dbReference>
<keyword evidence="5" id="KW-0539">Nucleus</keyword>
<dbReference type="FunCoup" id="A0A1Y2AU15">
    <property type="interactions" value="197"/>
</dbReference>
<dbReference type="GO" id="GO:0055029">
    <property type="term" value="C:nuclear DNA-directed RNA polymerase complex"/>
    <property type="evidence" value="ECO:0007669"/>
    <property type="project" value="UniProtKB-ARBA"/>
</dbReference>
<feature type="domain" description="DNA-directed RNA polymerase RBP11-like dimerisation" evidence="7">
    <location>
        <begin position="49"/>
        <end position="121"/>
    </location>
</feature>
<evidence type="ECO:0000256" key="2">
    <source>
        <dbReference type="ARBA" id="ARBA00022079"/>
    </source>
</evidence>
<keyword evidence="9" id="KW-1185">Reference proteome</keyword>
<protein>
    <recommendedName>
        <fullName evidence="2">DNA-directed RNA polymerases I and III subunit RPAC2</fullName>
    </recommendedName>
</protein>
<dbReference type="InterPro" id="IPR009025">
    <property type="entry name" value="RBP11-like_dimer"/>
</dbReference>